<dbReference type="Pfam" id="PF00005">
    <property type="entry name" value="ABC_tran"/>
    <property type="match status" value="1"/>
</dbReference>
<evidence type="ECO:0000256" key="7">
    <source>
        <dbReference type="ARBA" id="ARBA00022989"/>
    </source>
</evidence>
<keyword evidence="3" id="KW-1003">Cell membrane</keyword>
<keyword evidence="13" id="KW-1185">Reference proteome</keyword>
<protein>
    <recommendedName>
        <fullName evidence="14">ABC transporter ATP-binding protein</fullName>
    </recommendedName>
</protein>
<proteinExistence type="predicted"/>
<keyword evidence="2" id="KW-0813">Transport</keyword>
<dbReference type="SUPFAM" id="SSF52540">
    <property type="entry name" value="P-loop containing nucleoside triphosphate hydrolases"/>
    <property type="match status" value="1"/>
</dbReference>
<dbReference type="PROSITE" id="PS50929">
    <property type="entry name" value="ABC_TM1F"/>
    <property type="match status" value="1"/>
</dbReference>
<dbReference type="EMBL" id="NGJN01000003">
    <property type="protein sequence ID" value="OZV69244.1"/>
    <property type="molecule type" value="Genomic_DNA"/>
</dbReference>
<dbReference type="OrthoDB" id="1522160at2"/>
<dbReference type="Proteomes" id="UP000216840">
    <property type="component" value="Unassembled WGS sequence"/>
</dbReference>
<feature type="transmembrane region" description="Helical" evidence="9">
    <location>
        <begin position="268"/>
        <end position="286"/>
    </location>
</feature>
<feature type="transmembrane region" description="Helical" evidence="9">
    <location>
        <begin position="77"/>
        <end position="99"/>
    </location>
</feature>
<comment type="caution">
    <text evidence="12">The sequence shown here is derived from an EMBL/GenBank/DDBJ whole genome shotgun (WGS) entry which is preliminary data.</text>
</comment>
<evidence type="ECO:0000256" key="3">
    <source>
        <dbReference type="ARBA" id="ARBA00022475"/>
    </source>
</evidence>
<evidence type="ECO:0000313" key="12">
    <source>
        <dbReference type="EMBL" id="OZV69244.1"/>
    </source>
</evidence>
<accession>A0A265UVA2</accession>
<dbReference type="InterPro" id="IPR003439">
    <property type="entry name" value="ABC_transporter-like_ATP-bd"/>
</dbReference>
<organism evidence="12 13">
    <name type="scientific">Winogradskyella aurantia</name>
    <dbReference type="NCBI Taxonomy" id="1915063"/>
    <lineage>
        <taxon>Bacteria</taxon>
        <taxon>Pseudomonadati</taxon>
        <taxon>Bacteroidota</taxon>
        <taxon>Flavobacteriia</taxon>
        <taxon>Flavobacteriales</taxon>
        <taxon>Flavobacteriaceae</taxon>
        <taxon>Winogradskyella</taxon>
    </lineage>
</organism>
<dbReference type="AlphaFoldDB" id="A0A265UVA2"/>
<comment type="subcellular location">
    <subcellularLocation>
        <location evidence="1">Cell membrane</location>
        <topology evidence="1">Multi-pass membrane protein</topology>
    </subcellularLocation>
</comment>
<dbReference type="PANTHER" id="PTHR24221:SF654">
    <property type="entry name" value="ATP-BINDING CASSETTE SUB-FAMILY B MEMBER 6"/>
    <property type="match status" value="1"/>
</dbReference>
<dbReference type="PROSITE" id="PS50893">
    <property type="entry name" value="ABC_TRANSPORTER_2"/>
    <property type="match status" value="1"/>
</dbReference>
<feature type="transmembrane region" description="Helical" evidence="9">
    <location>
        <begin position="298"/>
        <end position="316"/>
    </location>
</feature>
<dbReference type="Gene3D" id="3.40.50.300">
    <property type="entry name" value="P-loop containing nucleotide triphosphate hydrolases"/>
    <property type="match status" value="1"/>
</dbReference>
<keyword evidence="6" id="KW-0067">ATP-binding</keyword>
<dbReference type="FunFam" id="3.40.50.300:FF:000299">
    <property type="entry name" value="ABC transporter ATP-binding protein/permease"/>
    <property type="match status" value="1"/>
</dbReference>
<dbReference type="GO" id="GO:0005524">
    <property type="term" value="F:ATP binding"/>
    <property type="evidence" value="ECO:0007669"/>
    <property type="project" value="UniProtKB-KW"/>
</dbReference>
<name>A0A265UVA2_9FLAO</name>
<evidence type="ECO:0000259" key="11">
    <source>
        <dbReference type="PROSITE" id="PS50929"/>
    </source>
</evidence>
<feature type="transmembrane region" description="Helical" evidence="9">
    <location>
        <begin position="149"/>
        <end position="175"/>
    </location>
</feature>
<dbReference type="InterPro" id="IPR011527">
    <property type="entry name" value="ABC1_TM_dom"/>
</dbReference>
<dbReference type="InterPro" id="IPR036640">
    <property type="entry name" value="ABC1_TM_sf"/>
</dbReference>
<feature type="transmembrane region" description="Helical" evidence="9">
    <location>
        <begin position="21"/>
        <end position="47"/>
    </location>
</feature>
<sequence>MKNSHYLKKILNLILPFGRKRFIWVVFLSISQGILQALSIFSILPFLSFVTNPDMIAQSGLYLKFEYLLPPAIKDNLVLTSGCIAITLILLSSLTNVFADYYRSKYANDTGMLIGSKLLAIYAYQPYIFHVQNNSGELVKRIQGDVNSFMAGAITPLIEIISKFINIIIIFILLLFINWQVILVAVVFFSAILFISNLFFRKRIILGNLDRKDMVSARYQSAFQLLTGIKSAIIHNSQEYFLKRFKKQWQIIANHDSFLTLASNGPRYAIEGIVFSGIIILVLFMFSKGNSLENILPIFVLFVMAAYRILPGLQIISASLNRMKSHQYAVDILTEDFKDKIITEENQNTTLEKRPIVFSEKILLKDLCFRYPNVSEDTLRSINLTIKKGQRVGIIGSSGAGKSTLVDAVLGLLKPSRGGIIIDHKPLNETNIASWRKKIGYVPQDIFLIDDTVINNIAFGVPEKDIDLEKVKAAAKLAQIHDFISETMSEGYKTICGDRGIKLSGGQRQRIVLARALYGEPEILIFDEATSALDNETEKRLIASIDALPKNLTIIQIAHRLETLKNTDVIFVFKKGKLKSQGIYSDLILEINNIT</sequence>
<evidence type="ECO:0000256" key="4">
    <source>
        <dbReference type="ARBA" id="ARBA00022692"/>
    </source>
</evidence>
<gene>
    <name evidence="12" type="ORF">CA834_07245</name>
</gene>
<evidence type="ECO:0000256" key="9">
    <source>
        <dbReference type="SAM" id="Phobius"/>
    </source>
</evidence>
<evidence type="ECO:0000256" key="5">
    <source>
        <dbReference type="ARBA" id="ARBA00022741"/>
    </source>
</evidence>
<keyword evidence="7 9" id="KW-1133">Transmembrane helix</keyword>
<dbReference type="GO" id="GO:0140359">
    <property type="term" value="F:ABC-type transporter activity"/>
    <property type="evidence" value="ECO:0007669"/>
    <property type="project" value="InterPro"/>
</dbReference>
<dbReference type="PANTHER" id="PTHR24221">
    <property type="entry name" value="ATP-BINDING CASSETTE SUB-FAMILY B"/>
    <property type="match status" value="1"/>
</dbReference>
<dbReference type="GO" id="GO:0034040">
    <property type="term" value="F:ATPase-coupled lipid transmembrane transporter activity"/>
    <property type="evidence" value="ECO:0007669"/>
    <property type="project" value="TreeGrafter"/>
</dbReference>
<dbReference type="InterPro" id="IPR039421">
    <property type="entry name" value="Type_1_exporter"/>
</dbReference>
<evidence type="ECO:0000313" key="13">
    <source>
        <dbReference type="Proteomes" id="UP000216840"/>
    </source>
</evidence>
<keyword evidence="4 9" id="KW-0812">Transmembrane</keyword>
<evidence type="ECO:0000256" key="2">
    <source>
        <dbReference type="ARBA" id="ARBA00022448"/>
    </source>
</evidence>
<dbReference type="InterPro" id="IPR017871">
    <property type="entry name" value="ABC_transporter-like_CS"/>
</dbReference>
<keyword evidence="5" id="KW-0547">Nucleotide-binding</keyword>
<dbReference type="GO" id="GO:0005886">
    <property type="term" value="C:plasma membrane"/>
    <property type="evidence" value="ECO:0007669"/>
    <property type="project" value="UniProtKB-SubCell"/>
</dbReference>
<dbReference type="Gene3D" id="1.20.1560.10">
    <property type="entry name" value="ABC transporter type 1, transmembrane domain"/>
    <property type="match status" value="1"/>
</dbReference>
<feature type="transmembrane region" description="Helical" evidence="9">
    <location>
        <begin position="181"/>
        <end position="200"/>
    </location>
</feature>
<dbReference type="InterPro" id="IPR027417">
    <property type="entry name" value="P-loop_NTPase"/>
</dbReference>
<keyword evidence="8 9" id="KW-0472">Membrane</keyword>
<evidence type="ECO:0008006" key="14">
    <source>
        <dbReference type="Google" id="ProtNLM"/>
    </source>
</evidence>
<dbReference type="Pfam" id="PF00664">
    <property type="entry name" value="ABC_membrane"/>
    <property type="match status" value="1"/>
</dbReference>
<dbReference type="SMART" id="SM00382">
    <property type="entry name" value="AAA"/>
    <property type="match status" value="1"/>
</dbReference>
<dbReference type="GO" id="GO:0016887">
    <property type="term" value="F:ATP hydrolysis activity"/>
    <property type="evidence" value="ECO:0007669"/>
    <property type="project" value="InterPro"/>
</dbReference>
<evidence type="ECO:0000256" key="1">
    <source>
        <dbReference type="ARBA" id="ARBA00004651"/>
    </source>
</evidence>
<reference evidence="12 13" key="1">
    <citation type="submission" date="2017-05" db="EMBL/GenBank/DDBJ databases">
        <title>The draft genome sequence of Idiomarina salinarum WNB302.</title>
        <authorList>
            <person name="Sun Y."/>
            <person name="Chen B."/>
            <person name="Du Z."/>
        </authorList>
    </citation>
    <scope>NUCLEOTIDE SEQUENCE [LARGE SCALE GENOMIC DNA]</scope>
    <source>
        <strain evidence="12 13">WNB302</strain>
    </source>
</reference>
<evidence type="ECO:0000256" key="8">
    <source>
        <dbReference type="ARBA" id="ARBA00023136"/>
    </source>
</evidence>
<evidence type="ECO:0000259" key="10">
    <source>
        <dbReference type="PROSITE" id="PS50893"/>
    </source>
</evidence>
<dbReference type="PROSITE" id="PS00211">
    <property type="entry name" value="ABC_TRANSPORTER_1"/>
    <property type="match status" value="1"/>
</dbReference>
<evidence type="ECO:0000256" key="6">
    <source>
        <dbReference type="ARBA" id="ARBA00022840"/>
    </source>
</evidence>
<dbReference type="SUPFAM" id="SSF90123">
    <property type="entry name" value="ABC transporter transmembrane region"/>
    <property type="match status" value="1"/>
</dbReference>
<dbReference type="InterPro" id="IPR003593">
    <property type="entry name" value="AAA+_ATPase"/>
</dbReference>
<feature type="domain" description="ABC transmembrane type-1" evidence="11">
    <location>
        <begin position="23"/>
        <end position="325"/>
    </location>
</feature>
<dbReference type="RefSeq" id="WP_094968017.1">
    <property type="nucleotide sequence ID" value="NZ_NGJN01000003.1"/>
</dbReference>
<feature type="domain" description="ABC transporter" evidence="10">
    <location>
        <begin position="362"/>
        <end position="594"/>
    </location>
</feature>